<evidence type="ECO:0000313" key="1">
    <source>
        <dbReference type="EMBL" id="KAH6927440.1"/>
    </source>
</evidence>
<gene>
    <name evidence="1" type="ORF">HPB50_003475</name>
</gene>
<proteinExistence type="predicted"/>
<protein>
    <submittedName>
        <fullName evidence="1">Uncharacterized protein</fullName>
    </submittedName>
</protein>
<name>A0ACB7RYZ1_HYAAI</name>
<accession>A0ACB7RYZ1</accession>
<dbReference type="Proteomes" id="UP000821845">
    <property type="component" value="Chromosome 6"/>
</dbReference>
<evidence type="ECO:0000313" key="2">
    <source>
        <dbReference type="Proteomes" id="UP000821845"/>
    </source>
</evidence>
<keyword evidence="2" id="KW-1185">Reference proteome</keyword>
<dbReference type="EMBL" id="CM023486">
    <property type="protein sequence ID" value="KAH6927440.1"/>
    <property type="molecule type" value="Genomic_DNA"/>
</dbReference>
<reference evidence="1" key="1">
    <citation type="submission" date="2020-05" db="EMBL/GenBank/DDBJ databases">
        <title>Large-scale comparative analyses of tick genomes elucidate their genetic diversity and vector capacities.</title>
        <authorList>
            <person name="Jia N."/>
            <person name="Wang J."/>
            <person name="Shi W."/>
            <person name="Du L."/>
            <person name="Sun Y."/>
            <person name="Zhan W."/>
            <person name="Jiang J."/>
            <person name="Wang Q."/>
            <person name="Zhang B."/>
            <person name="Ji P."/>
            <person name="Sakyi L.B."/>
            <person name="Cui X."/>
            <person name="Yuan T."/>
            <person name="Jiang B."/>
            <person name="Yang W."/>
            <person name="Lam T.T.-Y."/>
            <person name="Chang Q."/>
            <person name="Ding S."/>
            <person name="Wang X."/>
            <person name="Zhu J."/>
            <person name="Ruan X."/>
            <person name="Zhao L."/>
            <person name="Wei J."/>
            <person name="Que T."/>
            <person name="Du C."/>
            <person name="Cheng J."/>
            <person name="Dai P."/>
            <person name="Han X."/>
            <person name="Huang E."/>
            <person name="Gao Y."/>
            <person name="Liu J."/>
            <person name="Shao H."/>
            <person name="Ye R."/>
            <person name="Li L."/>
            <person name="Wei W."/>
            <person name="Wang X."/>
            <person name="Wang C."/>
            <person name="Yang T."/>
            <person name="Huo Q."/>
            <person name="Li W."/>
            <person name="Guo W."/>
            <person name="Chen H."/>
            <person name="Zhou L."/>
            <person name="Ni X."/>
            <person name="Tian J."/>
            <person name="Zhou Y."/>
            <person name="Sheng Y."/>
            <person name="Liu T."/>
            <person name="Pan Y."/>
            <person name="Xia L."/>
            <person name="Li J."/>
            <person name="Zhao F."/>
            <person name="Cao W."/>
        </authorList>
    </citation>
    <scope>NUCLEOTIDE SEQUENCE</scope>
    <source>
        <strain evidence="1">Hyas-2018</strain>
    </source>
</reference>
<sequence length="223" mass="24495">MPNDTLTLKREVVTLHSGTMSTPGTSSTDTASPALPECRLSSNLPWLLESDENEDVTLLVGRETFPAHKSVLSARSPVFRDMFARTATEDDQVVIADVEPDVFADLLRFIYTGCAPKPIAKPDSLLRAAELYKLDGLKVACELALISRMSVETAADTLILAHQNDADTLRSRVLGFVCSHIDDVVETPGWTTLCKGHIELLEMLLTTLINESSEPRLKRSRNS</sequence>
<organism evidence="1 2">
    <name type="scientific">Hyalomma asiaticum</name>
    <name type="common">Tick</name>
    <dbReference type="NCBI Taxonomy" id="266040"/>
    <lineage>
        <taxon>Eukaryota</taxon>
        <taxon>Metazoa</taxon>
        <taxon>Ecdysozoa</taxon>
        <taxon>Arthropoda</taxon>
        <taxon>Chelicerata</taxon>
        <taxon>Arachnida</taxon>
        <taxon>Acari</taxon>
        <taxon>Parasitiformes</taxon>
        <taxon>Ixodida</taxon>
        <taxon>Ixodoidea</taxon>
        <taxon>Ixodidae</taxon>
        <taxon>Hyalomminae</taxon>
        <taxon>Hyalomma</taxon>
    </lineage>
</organism>
<comment type="caution">
    <text evidence="1">The sequence shown here is derived from an EMBL/GenBank/DDBJ whole genome shotgun (WGS) entry which is preliminary data.</text>
</comment>